<name>A0A8C5GI26_GOUWI</name>
<dbReference type="InterPro" id="IPR040175">
    <property type="entry name" value="TET1/2/3"/>
</dbReference>
<dbReference type="SMART" id="SM01333">
    <property type="entry name" value="Tet_JBP"/>
    <property type="match status" value="1"/>
</dbReference>
<dbReference type="GO" id="GO:0040029">
    <property type="term" value="P:epigenetic regulation of gene expression"/>
    <property type="evidence" value="ECO:0007669"/>
    <property type="project" value="InterPro"/>
</dbReference>
<comment type="catalytic activity">
    <reaction evidence="9 11">
        <text>a 5-formyl-2'-deoxycytidine in DNA + 2-oxoglutarate + O2 = a 5-carboxyl-2'-deoxycytidine in DNA + succinate + CO2 + H(+)</text>
        <dbReference type="Rhea" id="RHEA:53832"/>
        <dbReference type="Rhea" id="RHEA-COMP:13656"/>
        <dbReference type="Rhea" id="RHEA-COMP:13657"/>
        <dbReference type="ChEBI" id="CHEBI:15378"/>
        <dbReference type="ChEBI" id="CHEBI:15379"/>
        <dbReference type="ChEBI" id="CHEBI:16526"/>
        <dbReference type="ChEBI" id="CHEBI:16810"/>
        <dbReference type="ChEBI" id="CHEBI:30031"/>
        <dbReference type="ChEBI" id="CHEBI:137731"/>
        <dbReference type="ChEBI" id="CHEBI:137732"/>
        <dbReference type="EC" id="1.14.11.80"/>
    </reaction>
</comment>
<dbReference type="Proteomes" id="UP000694680">
    <property type="component" value="Chromosome 1"/>
</dbReference>
<dbReference type="Pfam" id="PF12851">
    <property type="entry name" value="Tet_JBP"/>
    <property type="match status" value="1"/>
</dbReference>
<comment type="function">
    <text evidence="11">Dioxygenase that catalyzes the conversion of the modified genomic base 5-methylcytosine (5mC) into 5-hydroxymethylcytosine (5hmC) and plays a key role in epigenetic chromatin reprogramming during embryonic development.</text>
</comment>
<gene>
    <name evidence="14" type="primary">tet2</name>
</gene>
<dbReference type="OrthoDB" id="8854879at2759"/>
<evidence type="ECO:0000313" key="14">
    <source>
        <dbReference type="Ensembl" id="ENSGWIP00000030639.1"/>
    </source>
</evidence>
<keyword evidence="15" id="KW-1185">Reference proteome</keyword>
<evidence type="ECO:0000256" key="12">
    <source>
        <dbReference type="SAM" id="MobiDB-lite"/>
    </source>
</evidence>
<dbReference type="GO" id="GO:0030099">
    <property type="term" value="P:myeloid cell differentiation"/>
    <property type="evidence" value="ECO:0007669"/>
    <property type="project" value="TreeGrafter"/>
</dbReference>
<evidence type="ECO:0000256" key="7">
    <source>
        <dbReference type="ARBA" id="ARBA00023002"/>
    </source>
</evidence>
<feature type="compositionally biased region" description="Low complexity" evidence="12">
    <location>
        <begin position="614"/>
        <end position="631"/>
    </location>
</feature>
<feature type="compositionally biased region" description="Low complexity" evidence="12">
    <location>
        <begin position="663"/>
        <end position="677"/>
    </location>
</feature>
<evidence type="ECO:0000256" key="11">
    <source>
        <dbReference type="RuleBase" id="RU367064"/>
    </source>
</evidence>
<keyword evidence="3" id="KW-0158">Chromosome</keyword>
<evidence type="ECO:0000256" key="5">
    <source>
        <dbReference type="ARBA" id="ARBA00022833"/>
    </source>
</evidence>
<organism evidence="14 15">
    <name type="scientific">Gouania willdenowi</name>
    <name type="common">Blunt-snouted clingfish</name>
    <name type="synonym">Lepadogaster willdenowi</name>
    <dbReference type="NCBI Taxonomy" id="441366"/>
    <lineage>
        <taxon>Eukaryota</taxon>
        <taxon>Metazoa</taxon>
        <taxon>Chordata</taxon>
        <taxon>Craniata</taxon>
        <taxon>Vertebrata</taxon>
        <taxon>Euteleostomi</taxon>
        <taxon>Actinopterygii</taxon>
        <taxon>Neopterygii</taxon>
        <taxon>Teleostei</taxon>
        <taxon>Neoteleostei</taxon>
        <taxon>Acanthomorphata</taxon>
        <taxon>Ovalentaria</taxon>
        <taxon>Blenniimorphae</taxon>
        <taxon>Blenniiformes</taxon>
        <taxon>Gobiesocoidei</taxon>
        <taxon>Gobiesocidae</taxon>
        <taxon>Gobiesocinae</taxon>
        <taxon>Gouania</taxon>
    </lineage>
</organism>
<dbReference type="PANTHER" id="PTHR23358:SF3">
    <property type="entry name" value="METHYLCYTOSINE DIOXYGENASE TET2"/>
    <property type="match status" value="1"/>
</dbReference>
<dbReference type="GO" id="GO:0008270">
    <property type="term" value="F:zinc ion binding"/>
    <property type="evidence" value="ECO:0007669"/>
    <property type="project" value="UniProtKB-UniRule"/>
</dbReference>
<keyword evidence="5 11" id="KW-0862">Zinc</keyword>
<evidence type="ECO:0000313" key="15">
    <source>
        <dbReference type="Proteomes" id="UP000694680"/>
    </source>
</evidence>
<accession>A0A8C5GI26</accession>
<evidence type="ECO:0000259" key="13">
    <source>
        <dbReference type="SMART" id="SM01333"/>
    </source>
</evidence>
<feature type="region of interest" description="Disordered" evidence="12">
    <location>
        <begin position="1672"/>
        <end position="1704"/>
    </location>
</feature>
<feature type="region of interest" description="Disordered" evidence="12">
    <location>
        <begin position="1349"/>
        <end position="1379"/>
    </location>
</feature>
<dbReference type="GO" id="GO:0141166">
    <property type="term" value="P:chromosomal 5-methylcytosine DNA demethylation pathway"/>
    <property type="evidence" value="ECO:0007669"/>
    <property type="project" value="UniProtKB-UniRule"/>
</dbReference>
<dbReference type="GeneID" id="114462262"/>
<feature type="region of interest" description="Disordered" evidence="12">
    <location>
        <begin position="391"/>
        <end position="410"/>
    </location>
</feature>
<dbReference type="RefSeq" id="XP_028300768.1">
    <property type="nucleotide sequence ID" value="XM_028444967.1"/>
</dbReference>
<reference evidence="14" key="3">
    <citation type="submission" date="2025-09" db="UniProtKB">
        <authorList>
            <consortium name="Ensembl"/>
        </authorList>
    </citation>
    <scope>IDENTIFICATION</scope>
</reference>
<dbReference type="GO" id="GO:0005634">
    <property type="term" value="C:nucleus"/>
    <property type="evidence" value="ECO:0007669"/>
    <property type="project" value="UniProtKB-UniRule"/>
</dbReference>
<feature type="compositionally biased region" description="Polar residues" evidence="12">
    <location>
        <begin position="632"/>
        <end position="662"/>
    </location>
</feature>
<keyword evidence="8 11" id="KW-0408">Iron</keyword>
<evidence type="ECO:0000256" key="1">
    <source>
        <dbReference type="ARBA" id="ARBA00004286"/>
    </source>
</evidence>
<feature type="compositionally biased region" description="Low complexity" evidence="12">
    <location>
        <begin position="1556"/>
        <end position="1590"/>
    </location>
</feature>
<evidence type="ECO:0000256" key="9">
    <source>
        <dbReference type="ARBA" id="ARBA00047840"/>
    </source>
</evidence>
<dbReference type="GO" id="GO:0005694">
    <property type="term" value="C:chromosome"/>
    <property type="evidence" value="ECO:0007669"/>
    <property type="project" value="UniProtKB-SubCell"/>
</dbReference>
<keyword evidence="7 11" id="KW-0560">Oxidoreductase</keyword>
<dbReference type="InterPro" id="IPR024779">
    <property type="entry name" value="2OGFeDO_JBP1/TET_oxygenase_dom"/>
</dbReference>
<sequence length="1747" mass="194767">METEQTKHETEESLILSQFGSSHISHKLQNGNQTSDADQLKLSGDTIWNHYKPSAGANSVKRPHDDCKNSVSDLDQGLFDHGPYMINGQSINGDVKHAFTEQSLFSHQSKKIKLNSEIKGRHDIDSALAEHFPELTKATEFECQSPHTEMKFSNGDVFSPPHNKQLLNGTASPHSTIESTPDDRFEKTLSQYYPEKVSVVPQHFGAFKDSLTKKLSTDGAQLPPMTSGLLNSVQMHESQKYHPLAAGNTDRRNNYNNVVNGYIDNFRTDHQQQQHQQQSLSYASPELARGHLPNLNPLMNTANNTQQPNGAKCYSDETNHHGILENTHMEGNRSSFLVCGNPSKIPEMHEYGSFSESAIQKMGPSEKLGCDQNIYHGSVKGLPYEIQQQNKNSRDVLRSDSTGPTGPIFPKILNTELDNRMKNSSQDRDNVPCSTPAQTAWMALNSSHSQQQHASGTSAQAQQHDIWGKFHTKSQADDHMGNHLGHGEILEQNREHRFQTQGVCTENKRSNNYQIKEEGCQSSQPHCVQQALHLKTPEQQKYPQTPQKESCYPSQMKTEYLNEDTDLQNILSSEFLASHQSQQQHCNLPRPLSHPPQFESHQLKSPNYRPHSQPHPGQQQLQSIQSLINNSGQNVNQHIQQSDHTTEMQHQSRSLTNSSKSSQFHQQPNNNFHQPNHLDLPQTSTQLPFSQNALHQPVSMQMQLKAEHQLKTSCAQFQRGPQLPHVPGGPYVDFQKHAALRMHLLQKQERQGHPNPSQRSNDPKHMPQAVKIENGHRFVQCGSQQQQEQLLMRETSMGVEVKQEDEQSLCEESRKQRSILASMEQTLRQYQLSPVFEKKSHFISSSNKVKVESSGPVTILSTHVDVSGAEALMTTSSSSALKKTPETTPKKELLQSFMDSPMKLLDTPIRNLLDTPMKTQYDIASCHCVEQISEKDEGPYYTHLGSAPNVAGIREKMEKRSGLSGHAIRIEKVMYTGKEGKSTQGCPIAKWVIRRSSVEEKLLVLVRERNGHKCESACIIVVIMVWEGIPSSLADCLYLELSDTLTKHGAHTQRRCALNEERTCACQGLNPEASGASFSFGCSWSMYYNGCKFARSKVPRKFKLLGDDVKEEERIEHRFQNLATLLAPLYKKVAPEAYGNQVEHEHRAPDCRLGLKEGRPFSGVTACMDFCAHAHRDLHNMIGGSTVVCTLTREDNREIGKIPEDEQLHVLPLYKASNTDEFGSEEGQQEKIRSGAIQVLSAFRRQVRMLAEPAKSCRQKKLDAKKAAANKNAMLDSANEKALLAKSKASTYDNIAQLTPVTGPGGAKGAILQSSQTNHLFGSYPQQQQHLASYSGAPNSALTRFPNQPGFFPSTSKPGSMYSPQPPTSGSTYPSPLHAPNPYMNGSNRPYPGYQCNGGMPLDNCHPYYASNTKHLDMYRQQRPALYPEQQYGGHRYEVNYPRYGEQGLHVNGYNVSSIRPVHPMSPYGPYGPNRTPDPQYMDPLLGVPSTHGGLDYATAVSKGNPFGRYPNPYLSQSPQSLPPGQDGFHMQIKTEMGTLGQHVLSSGGFHPDKQPGLGLPNGNPVGSNIKQEPGTPGTPQTPTTPQKPETWSDNEHNFLDPDIGGVAVAPSHGSVLIECAKRELHATTPLKNPDRQHPTRISLVFYQHKNLNEAKHGLVLWEAKMAEKAREKEEAERNGVETTPTKSNKKGAKSEHLETSASMGEPPYKRFIQKLLEGSLSCATNTYVSTSPYAFTKVTGPYSKFV</sequence>
<dbReference type="Ensembl" id="ENSGWIT00000033390.1">
    <property type="protein sequence ID" value="ENSGWIP00000030639.1"/>
    <property type="gene ID" value="ENSGWIG00000015913.1"/>
</dbReference>
<reference evidence="14" key="1">
    <citation type="submission" date="2020-06" db="EMBL/GenBank/DDBJ databases">
        <authorList>
            <consortium name="Wellcome Sanger Institute Data Sharing"/>
        </authorList>
    </citation>
    <scope>NUCLEOTIDE SEQUENCE [LARGE SCALE GENOMIC DNA]</scope>
</reference>
<reference evidence="14" key="2">
    <citation type="submission" date="2025-08" db="UniProtKB">
        <authorList>
            <consortium name="Ensembl"/>
        </authorList>
    </citation>
    <scope>IDENTIFICATION</scope>
</reference>
<dbReference type="CTD" id="54790"/>
<comment type="subcellular location">
    <subcellularLocation>
        <location evidence="1">Chromosome</location>
    </subcellularLocation>
</comment>
<dbReference type="InterPro" id="IPR046942">
    <property type="entry name" value="TET_oxygenase"/>
</dbReference>
<feature type="domain" description="Methylcytosine dioxygenase TET1-3 oxygenase" evidence="13">
    <location>
        <begin position="1083"/>
        <end position="1650"/>
    </location>
</feature>
<evidence type="ECO:0000256" key="10">
    <source>
        <dbReference type="ARBA" id="ARBA00049431"/>
    </source>
</evidence>
<dbReference type="EC" id="1.14.11.80" evidence="11"/>
<dbReference type="PANTHER" id="PTHR23358">
    <property type="entry name" value="METHYLCYTOSINE DIOXYGENASE TET"/>
    <property type="match status" value="1"/>
</dbReference>
<protein>
    <recommendedName>
        <fullName evidence="11">Methylcytosine dioxygenase TET</fullName>
        <ecNumber evidence="11">1.14.11.80</ecNumber>
    </recommendedName>
</protein>
<evidence type="ECO:0000256" key="3">
    <source>
        <dbReference type="ARBA" id="ARBA00022454"/>
    </source>
</evidence>
<keyword evidence="4 11" id="KW-0479">Metal-binding</keyword>
<comment type="catalytic activity">
    <reaction evidence="10 11">
        <text>a 5-hydroxymethyl-2'-deoxycytidine in DNA + 2-oxoglutarate + O2 = a 5-formyl-2'-deoxycytidine in DNA + succinate + CO2 + H2O</text>
        <dbReference type="Rhea" id="RHEA:53828"/>
        <dbReference type="Rhea" id="RHEA-COMP:13315"/>
        <dbReference type="Rhea" id="RHEA-COMP:13656"/>
        <dbReference type="ChEBI" id="CHEBI:15377"/>
        <dbReference type="ChEBI" id="CHEBI:15379"/>
        <dbReference type="ChEBI" id="CHEBI:16526"/>
        <dbReference type="ChEBI" id="CHEBI:16810"/>
        <dbReference type="ChEBI" id="CHEBI:30031"/>
        <dbReference type="ChEBI" id="CHEBI:136731"/>
        <dbReference type="ChEBI" id="CHEBI:137731"/>
        <dbReference type="EC" id="1.14.11.80"/>
    </reaction>
</comment>
<comment type="similarity">
    <text evidence="2 11">Belongs to the TET family.</text>
</comment>
<evidence type="ECO:0000256" key="6">
    <source>
        <dbReference type="ARBA" id="ARBA00022964"/>
    </source>
</evidence>
<comment type="cofactor">
    <cofactor evidence="11">
        <name>Zn(2+)</name>
        <dbReference type="ChEBI" id="CHEBI:29105"/>
    </cofactor>
    <text evidence="11">The zinc ions have a structural role.</text>
</comment>
<keyword evidence="6 11" id="KW-0223">Dioxygenase</keyword>
<comment type="catalytic activity">
    <reaction evidence="11">
        <text>a 5-methyl-2'-deoxycytidine in DNA + 2-oxoglutarate + O2 = a 5-hydroxymethyl-2'-deoxycytidine in DNA + succinate + CO2</text>
        <dbReference type="Rhea" id="RHEA:52636"/>
        <dbReference type="Rhea" id="RHEA-COMP:11370"/>
        <dbReference type="Rhea" id="RHEA-COMP:13315"/>
        <dbReference type="ChEBI" id="CHEBI:15379"/>
        <dbReference type="ChEBI" id="CHEBI:16526"/>
        <dbReference type="ChEBI" id="CHEBI:16810"/>
        <dbReference type="ChEBI" id="CHEBI:30031"/>
        <dbReference type="ChEBI" id="CHEBI:85454"/>
        <dbReference type="ChEBI" id="CHEBI:136731"/>
        <dbReference type="EC" id="1.14.11.80"/>
    </reaction>
</comment>
<dbReference type="GO" id="GO:0045944">
    <property type="term" value="P:positive regulation of transcription by RNA polymerase II"/>
    <property type="evidence" value="ECO:0007669"/>
    <property type="project" value="TreeGrafter"/>
</dbReference>
<evidence type="ECO:0000256" key="8">
    <source>
        <dbReference type="ARBA" id="ARBA00023004"/>
    </source>
</evidence>
<evidence type="ECO:0000256" key="4">
    <source>
        <dbReference type="ARBA" id="ARBA00022723"/>
    </source>
</evidence>
<feature type="region of interest" description="Disordered" evidence="12">
    <location>
        <begin position="1547"/>
        <end position="1602"/>
    </location>
</feature>
<evidence type="ECO:0000256" key="2">
    <source>
        <dbReference type="ARBA" id="ARBA00007502"/>
    </source>
</evidence>
<proteinExistence type="inferred from homology"/>
<comment type="cofactor">
    <cofactor evidence="11">
        <name>Fe(2+)</name>
        <dbReference type="ChEBI" id="CHEBI:29033"/>
    </cofactor>
    <text evidence="11">Binds 1 Fe(2+) ion per subunit.</text>
</comment>
<feature type="region of interest" description="Disordered" evidence="12">
    <location>
        <begin position="578"/>
        <end position="684"/>
    </location>
</feature>
<dbReference type="GO" id="GO:0070579">
    <property type="term" value="F:DNA 5-methylcytosine dioxygenase activity"/>
    <property type="evidence" value="ECO:0007669"/>
    <property type="project" value="UniProtKB-UniRule"/>
</dbReference>